<name>A0A8X7Q2A2_BRACI</name>
<evidence type="ECO:0000256" key="5">
    <source>
        <dbReference type="ARBA" id="ARBA00023242"/>
    </source>
</evidence>
<feature type="compositionally biased region" description="Basic residues" evidence="7">
    <location>
        <begin position="156"/>
        <end position="168"/>
    </location>
</feature>
<dbReference type="Proteomes" id="UP000886595">
    <property type="component" value="Unassembled WGS sequence"/>
</dbReference>
<dbReference type="CDD" id="cd12203">
    <property type="entry name" value="GT1"/>
    <property type="match status" value="1"/>
</dbReference>
<evidence type="ECO:0000256" key="7">
    <source>
        <dbReference type="SAM" id="MobiDB-lite"/>
    </source>
</evidence>
<dbReference type="PROSITE" id="PS50090">
    <property type="entry name" value="MYB_LIKE"/>
    <property type="match status" value="1"/>
</dbReference>
<keyword evidence="5" id="KW-0539">Nucleus</keyword>
<evidence type="ECO:0000256" key="1">
    <source>
        <dbReference type="ARBA" id="ARBA00004123"/>
    </source>
</evidence>
<dbReference type="GO" id="GO:0005634">
    <property type="term" value="C:nucleus"/>
    <property type="evidence" value="ECO:0007669"/>
    <property type="project" value="UniProtKB-SubCell"/>
</dbReference>
<comment type="subcellular location">
    <subcellularLocation>
        <location evidence="1">Nucleus</location>
    </subcellularLocation>
</comment>
<evidence type="ECO:0000256" key="6">
    <source>
        <dbReference type="SAM" id="Coils"/>
    </source>
</evidence>
<dbReference type="GO" id="GO:0006355">
    <property type="term" value="P:regulation of DNA-templated transcription"/>
    <property type="evidence" value="ECO:0007669"/>
    <property type="project" value="UniProtKB-ARBA"/>
</dbReference>
<proteinExistence type="predicted"/>
<dbReference type="PANTHER" id="PTHR21654:SF7">
    <property type="entry name" value="HOMEODOMAIN-LIKE SUPERFAMILY PROTEIN"/>
    <property type="match status" value="1"/>
</dbReference>
<organism evidence="9 10">
    <name type="scientific">Brassica carinata</name>
    <name type="common">Ethiopian mustard</name>
    <name type="synonym">Abyssinian cabbage</name>
    <dbReference type="NCBI Taxonomy" id="52824"/>
    <lineage>
        <taxon>Eukaryota</taxon>
        <taxon>Viridiplantae</taxon>
        <taxon>Streptophyta</taxon>
        <taxon>Embryophyta</taxon>
        <taxon>Tracheophyta</taxon>
        <taxon>Spermatophyta</taxon>
        <taxon>Magnoliopsida</taxon>
        <taxon>eudicotyledons</taxon>
        <taxon>Gunneridae</taxon>
        <taxon>Pentapetalae</taxon>
        <taxon>rosids</taxon>
        <taxon>malvids</taxon>
        <taxon>Brassicales</taxon>
        <taxon>Brassicaceae</taxon>
        <taxon>Brassiceae</taxon>
        <taxon>Brassica</taxon>
    </lineage>
</organism>
<dbReference type="GO" id="GO:0003677">
    <property type="term" value="F:DNA binding"/>
    <property type="evidence" value="ECO:0007669"/>
    <property type="project" value="UniProtKB-KW"/>
</dbReference>
<keyword evidence="3" id="KW-0238">DNA-binding</keyword>
<dbReference type="Gene3D" id="1.10.10.60">
    <property type="entry name" value="Homeodomain-like"/>
    <property type="match status" value="1"/>
</dbReference>
<dbReference type="OrthoDB" id="691673at2759"/>
<keyword evidence="4" id="KW-0804">Transcription</keyword>
<dbReference type="AlphaFoldDB" id="A0A8X7Q2A2"/>
<evidence type="ECO:0000259" key="8">
    <source>
        <dbReference type="PROSITE" id="PS50090"/>
    </source>
</evidence>
<keyword evidence="10" id="KW-1185">Reference proteome</keyword>
<evidence type="ECO:0000256" key="3">
    <source>
        <dbReference type="ARBA" id="ARBA00023125"/>
    </source>
</evidence>
<keyword evidence="2" id="KW-0805">Transcription regulation</keyword>
<dbReference type="InterPro" id="IPR044822">
    <property type="entry name" value="Myb_DNA-bind_4"/>
</dbReference>
<evidence type="ECO:0000256" key="4">
    <source>
        <dbReference type="ARBA" id="ARBA00023163"/>
    </source>
</evidence>
<dbReference type="PANTHER" id="PTHR21654">
    <property type="entry name" value="FI21293P1"/>
    <property type="match status" value="1"/>
</dbReference>
<reference evidence="9 10" key="1">
    <citation type="submission" date="2020-02" db="EMBL/GenBank/DDBJ databases">
        <authorList>
            <person name="Ma Q."/>
            <person name="Huang Y."/>
            <person name="Song X."/>
            <person name="Pei D."/>
        </authorList>
    </citation>
    <scope>NUCLEOTIDE SEQUENCE [LARGE SCALE GENOMIC DNA]</scope>
    <source>
        <strain evidence="9">Sxm20200214</strain>
        <tissue evidence="9">Leaf</tissue>
    </source>
</reference>
<accession>A0A8X7Q2A2</accession>
<dbReference type="EMBL" id="JAAMPC010000014">
    <property type="protein sequence ID" value="KAG2261742.1"/>
    <property type="molecule type" value="Genomic_DNA"/>
</dbReference>
<feature type="coiled-coil region" evidence="6">
    <location>
        <begin position="183"/>
        <end position="233"/>
    </location>
</feature>
<evidence type="ECO:0000313" key="9">
    <source>
        <dbReference type="EMBL" id="KAG2261742.1"/>
    </source>
</evidence>
<dbReference type="InterPro" id="IPR001005">
    <property type="entry name" value="SANT/Myb"/>
</dbReference>
<dbReference type="Pfam" id="PF13837">
    <property type="entry name" value="Myb_DNA-bind_4"/>
    <property type="match status" value="1"/>
</dbReference>
<evidence type="ECO:0000313" key="10">
    <source>
        <dbReference type="Proteomes" id="UP000886595"/>
    </source>
</evidence>
<dbReference type="InterPro" id="IPR009057">
    <property type="entry name" value="Homeodomain-like_sf"/>
</dbReference>
<gene>
    <name evidence="9" type="ORF">Bca52824_068821</name>
</gene>
<evidence type="ECO:0000256" key="2">
    <source>
        <dbReference type="ARBA" id="ARBA00023015"/>
    </source>
</evidence>
<keyword evidence="6" id="KW-0175">Coiled coil</keyword>
<protein>
    <recommendedName>
        <fullName evidence="8">Myb-like domain-containing protein</fullName>
    </recommendedName>
</protein>
<feature type="domain" description="Myb-like" evidence="8">
    <location>
        <begin position="280"/>
        <end position="335"/>
    </location>
</feature>
<feature type="region of interest" description="Disordered" evidence="7">
    <location>
        <begin position="128"/>
        <end position="170"/>
    </location>
</feature>
<dbReference type="SUPFAM" id="SSF46689">
    <property type="entry name" value="Homeodomain-like"/>
    <property type="match status" value="1"/>
</dbReference>
<sequence length="374" mass="42908">MELLAGNCRKRAADDFAEDVDPFDSSEWMYGSRSLRTQGNDDDALATLADLAPPPQKLKPIRCVVKPPAEDRHPLDILAGSLDRLPPEMGFLGGDGGCFEAPLGSKIADVEESGQLTRGFAKDEVEMEVQGRVSRHDGVSLSSSVDSDSDSDSSQRVRKGKRKRKTREKKMEHFVEKLVGSMMKRQEKMHNQLIMVMEKMERERISSEEAWRQQEIERMKQDEEARMQEMSRSSSIISFIKSVIGEDIQIPNLTNPLSKQCEPSHQRQGDVKFVFPSGRRWPHEEVQALIDSRSQVEEKTGMHKVAIWDDVSAKMKERGYERSAKKCKEKWENMNKYYKRVVEGKKTQPEHSKTRSYFEKLGNFYKTNSVEKEE</sequence>
<comment type="caution">
    <text evidence="9">The sequence shown here is derived from an EMBL/GenBank/DDBJ whole genome shotgun (WGS) entry which is preliminary data.</text>
</comment>